<feature type="signal peptide" evidence="2">
    <location>
        <begin position="1"/>
        <end position="20"/>
    </location>
</feature>
<dbReference type="Proteomes" id="UP000244792">
    <property type="component" value="Chromosome"/>
</dbReference>
<keyword evidence="1" id="KW-0812">Transmembrane</keyword>
<evidence type="ECO:0000259" key="3">
    <source>
        <dbReference type="Pfam" id="PF07833"/>
    </source>
</evidence>
<keyword evidence="5" id="KW-1185">Reference proteome</keyword>
<dbReference type="InterPro" id="IPR012854">
    <property type="entry name" value="Cu_amine_oxidase-like_N"/>
</dbReference>
<keyword evidence="2" id="KW-0732">Signal</keyword>
<feature type="domain" description="Copper amine oxidase-like N-terminal" evidence="3">
    <location>
        <begin position="46"/>
        <end position="150"/>
    </location>
</feature>
<dbReference type="Gene3D" id="3.30.457.10">
    <property type="entry name" value="Copper amine oxidase-like, N-terminal domain"/>
    <property type="match status" value="2"/>
</dbReference>
<dbReference type="OrthoDB" id="2083476at2"/>
<evidence type="ECO:0000256" key="1">
    <source>
        <dbReference type="SAM" id="Phobius"/>
    </source>
</evidence>
<dbReference type="RefSeq" id="WP_108309395.1">
    <property type="nucleotide sequence ID" value="NZ_CP020921.1"/>
</dbReference>
<organism evidence="4 5">
    <name type="scientific">Thermodesulfobium acidiphilum</name>
    <dbReference type="NCBI Taxonomy" id="1794699"/>
    <lineage>
        <taxon>Bacteria</taxon>
        <taxon>Pseudomonadati</taxon>
        <taxon>Thermodesulfobiota</taxon>
        <taxon>Thermodesulfobiia</taxon>
        <taxon>Thermodesulfobiales</taxon>
        <taxon>Thermodesulfobiaceae</taxon>
        <taxon>Thermodesulfobium</taxon>
    </lineage>
</organism>
<evidence type="ECO:0000313" key="5">
    <source>
        <dbReference type="Proteomes" id="UP000244792"/>
    </source>
</evidence>
<reference evidence="4 5" key="1">
    <citation type="submission" date="2017-04" db="EMBL/GenBank/DDBJ databases">
        <title>Genomic insights into metabolism of Thermodesulfobium acidiphilum.</title>
        <authorList>
            <person name="Toshchakov S.V."/>
            <person name="Frolov E.N."/>
            <person name="Kublanov I.V."/>
            <person name="Samarov N.I."/>
            <person name="Novikov A."/>
            <person name="Lebedinsky A.V."/>
            <person name="Bonch-Osmolovskaya E.A."/>
            <person name="Chernyh N.A."/>
        </authorList>
    </citation>
    <scope>NUCLEOTIDE SEQUENCE [LARGE SCALE GENOMIC DNA]</scope>
    <source>
        <strain evidence="4 5">3127-1</strain>
    </source>
</reference>
<sequence>MKRFIFIFFVMCFLISTAYAQEQTPVSASKILDANIKIANDLKIIVDGKEIKSDVPPVIRYGLIYVPVRFVSEALKATVTWDEQHRIVKVSLGDKSIEFYIESSQVNVNNKEERMLAPAFIYQDRTMVPLEITALNLGASVGKGNNTINITLNKNQQNQINTPNNVSLNMPNPPIIEYGIPLLWLIGVLFLFFTIFKEYLKNKNS</sequence>
<gene>
    <name evidence="4" type="ORF">TDSAC_1263</name>
</gene>
<dbReference type="InterPro" id="IPR036582">
    <property type="entry name" value="Mao_N_sf"/>
</dbReference>
<dbReference type="SUPFAM" id="SSF55383">
    <property type="entry name" value="Copper amine oxidase, domain N"/>
    <property type="match status" value="1"/>
</dbReference>
<dbReference type="Pfam" id="PF07833">
    <property type="entry name" value="Cu_amine_oxidN1"/>
    <property type="match status" value="1"/>
</dbReference>
<keyword evidence="1" id="KW-1133">Transmembrane helix</keyword>
<accession>A0A2R4W1E3</accession>
<dbReference type="EMBL" id="CP020921">
    <property type="protein sequence ID" value="AWB10605.1"/>
    <property type="molecule type" value="Genomic_DNA"/>
</dbReference>
<evidence type="ECO:0000313" key="4">
    <source>
        <dbReference type="EMBL" id="AWB10605.1"/>
    </source>
</evidence>
<dbReference type="KEGG" id="taci:TDSAC_1263"/>
<keyword evidence="1" id="KW-0472">Membrane</keyword>
<feature type="chain" id="PRO_5015361096" evidence="2">
    <location>
        <begin position="21"/>
        <end position="205"/>
    </location>
</feature>
<dbReference type="AlphaFoldDB" id="A0A2R4W1E3"/>
<evidence type="ECO:0000256" key="2">
    <source>
        <dbReference type="SAM" id="SignalP"/>
    </source>
</evidence>
<protein>
    <submittedName>
        <fullName evidence="4">Copper amine oxidase N-terminal domain-containing protein</fullName>
    </submittedName>
</protein>
<feature type="transmembrane region" description="Helical" evidence="1">
    <location>
        <begin position="178"/>
        <end position="196"/>
    </location>
</feature>
<proteinExistence type="predicted"/>
<name>A0A2R4W1E3_THEAF</name>